<dbReference type="EMBL" id="ABXV02000017">
    <property type="protein sequence ID" value="EFB73119.1"/>
    <property type="molecule type" value="Genomic_DNA"/>
</dbReference>
<comment type="caution">
    <text evidence="1">The sequence shown here is derived from an EMBL/GenBank/DDBJ whole genome shotgun (WGS) entry which is preliminary data.</text>
</comment>
<organism evidence="1 2">
    <name type="scientific">Providencia rustigianii DSM 4541</name>
    <dbReference type="NCBI Taxonomy" id="500637"/>
    <lineage>
        <taxon>Bacteria</taxon>
        <taxon>Pseudomonadati</taxon>
        <taxon>Pseudomonadota</taxon>
        <taxon>Gammaproteobacteria</taxon>
        <taxon>Enterobacterales</taxon>
        <taxon>Morganellaceae</taxon>
        <taxon>Providencia</taxon>
    </lineage>
</organism>
<dbReference type="RefSeq" id="WP_006813975.1">
    <property type="nucleotide sequence ID" value="NZ_GG703818.1"/>
</dbReference>
<accession>D1P1A0</accession>
<dbReference type="Proteomes" id="UP000005512">
    <property type="component" value="Unassembled WGS sequence"/>
</dbReference>
<reference evidence="1" key="1">
    <citation type="submission" date="2009-12" db="EMBL/GenBank/DDBJ databases">
        <authorList>
            <person name="Weinstock G."/>
            <person name="Sodergren E."/>
            <person name="Clifton S."/>
            <person name="Fulton L."/>
            <person name="Fulton B."/>
            <person name="Courtney L."/>
            <person name="Fronick C."/>
            <person name="Harrison M."/>
            <person name="Strong C."/>
            <person name="Farmer C."/>
            <person name="Delahaunty K."/>
            <person name="Markovic C."/>
            <person name="Hall O."/>
            <person name="Minx P."/>
            <person name="Tomlinson C."/>
            <person name="Mitreva M."/>
            <person name="Nelson J."/>
            <person name="Hou S."/>
            <person name="Wollam A."/>
            <person name="Pepin K.H."/>
            <person name="Johnson M."/>
            <person name="Bhonagiri V."/>
            <person name="Nash W.E."/>
            <person name="Warren W."/>
            <person name="Chinwalla A."/>
            <person name="Mardis E.R."/>
            <person name="Wilson R.K."/>
        </authorList>
    </citation>
    <scope>NUCLEOTIDE SEQUENCE [LARGE SCALE GENOMIC DNA]</scope>
    <source>
        <strain evidence="1">DSM 4541</strain>
    </source>
</reference>
<gene>
    <name evidence="1" type="ORF">PROVRUST_05918</name>
</gene>
<name>D1P1A0_9GAMM</name>
<dbReference type="HOGENOM" id="CLU_1073090_0_0_6"/>
<sequence>MYGEGRYAPRYFLYAHYRGISSLFAKINPMGKTEMIRFKPTVITFAAFLLNACSLGTAPSNPPDPNKIKIACEQRNGTGVLIELRITLNRDMSSLSTGFEEYNLYSSSAKDSTWKFKKDLAHITVRKDNDKFLIDSSHDGYGYTCTLPKNETTNSISARDYKSENALKDEKIVKEYEDERRKLEIKNKPIMDRAKKQCSMYLSDLKTKYTFNNAKITHVSSGGSQGITVCVIMAEDPIYKYYHTIIVTGRGQNYEYRIN</sequence>
<dbReference type="AlphaFoldDB" id="D1P1A0"/>
<evidence type="ECO:0000313" key="1">
    <source>
        <dbReference type="EMBL" id="EFB73119.1"/>
    </source>
</evidence>
<protein>
    <submittedName>
        <fullName evidence="1">Uncharacterized protein</fullName>
    </submittedName>
</protein>
<dbReference type="STRING" id="500637.PROVRUST_05918"/>
<evidence type="ECO:0000313" key="2">
    <source>
        <dbReference type="Proteomes" id="UP000005512"/>
    </source>
</evidence>
<keyword evidence="2" id="KW-1185">Reference proteome</keyword>
<proteinExistence type="predicted"/>